<protein>
    <submittedName>
        <fullName evidence="4">NADH-dependent flavin oxidoreductase</fullName>
    </submittedName>
</protein>
<reference evidence="4 5" key="1">
    <citation type="journal article" date="2018" name="Int. J. Syst. Evol. Microbiol.">
        <title>Planococcus salinus sp. nov., a moderately halophilic bacterium isolated from a saline-alkali soil.</title>
        <authorList>
            <person name="Gan L."/>
        </authorList>
    </citation>
    <scope>NUCLEOTIDE SEQUENCE [LARGE SCALE GENOMIC DNA]</scope>
    <source>
        <strain evidence="4 5">LCB217</strain>
    </source>
</reference>
<keyword evidence="5" id="KW-1185">Reference proteome</keyword>
<dbReference type="PANTHER" id="PTHR43656:SF2">
    <property type="entry name" value="BINDING OXIDOREDUCTASE, PUTATIVE (AFU_ORTHOLOGUE AFUA_2G08260)-RELATED"/>
    <property type="match status" value="1"/>
</dbReference>
<organism evidence="4 5">
    <name type="scientific">Planococcus salinus</name>
    <dbReference type="NCBI Taxonomy" id="1848460"/>
    <lineage>
        <taxon>Bacteria</taxon>
        <taxon>Bacillati</taxon>
        <taxon>Bacillota</taxon>
        <taxon>Bacilli</taxon>
        <taxon>Bacillales</taxon>
        <taxon>Caryophanaceae</taxon>
        <taxon>Planococcus</taxon>
    </lineage>
</organism>
<proteinExistence type="predicted"/>
<dbReference type="RefSeq" id="WP_123165755.1">
    <property type="nucleotide sequence ID" value="NZ_RIAX01000008.1"/>
</dbReference>
<comment type="caution">
    <text evidence="4">The sequence shown here is derived from an EMBL/GenBank/DDBJ whole genome shotgun (WGS) entry which is preliminary data.</text>
</comment>
<dbReference type="Gene3D" id="3.20.20.70">
    <property type="entry name" value="Aldolase class I"/>
    <property type="match status" value="1"/>
</dbReference>
<feature type="domain" description="NADH:flavin oxidoreductase/NADH oxidase N-terminal" evidence="3">
    <location>
        <begin position="8"/>
        <end position="338"/>
    </location>
</feature>
<accession>A0A3M8P5L1</accession>
<name>A0A3M8P5L1_9BACL</name>
<dbReference type="GO" id="GO:0016491">
    <property type="term" value="F:oxidoreductase activity"/>
    <property type="evidence" value="ECO:0007669"/>
    <property type="project" value="UniProtKB-KW"/>
</dbReference>
<dbReference type="EMBL" id="RIAX01000008">
    <property type="protein sequence ID" value="RNF38973.1"/>
    <property type="molecule type" value="Genomic_DNA"/>
</dbReference>
<sequence>MATKTENIFKPYTFRSGVTVENRVFMAPMTTSSSLPNGDVADEELVYYKRRAASGLGAIITACAHVEPLGVGFPNAFGADSDERIDSLSRLARSIQDGGSKAILQIFHAGRMSNSELLNGEQPVSASSIAAPRPNAETPREMTADEIEATIAAFGEATRRAIQAGFDGVEIHGANTYLIQQFFSPHSNRRTDQWGGDVVGRMAFPLAVIESIQEAVANYADKPFAVGYRISPEEREEPGITMEDTLKFVTAIADKGVDYLHVSVGNFHGGSLREDDSHSRVDILQQHIGDRIPVIGVGGLQTLDQVKEALEITPFVSLGHAVLMDPDWLGKVKKRQEENIFQALYLSRKDELDIPENLWNMITNAPGWFRVEE</sequence>
<evidence type="ECO:0000313" key="4">
    <source>
        <dbReference type="EMBL" id="RNF38973.1"/>
    </source>
</evidence>
<evidence type="ECO:0000313" key="5">
    <source>
        <dbReference type="Proteomes" id="UP000275473"/>
    </source>
</evidence>
<dbReference type="SUPFAM" id="SSF51395">
    <property type="entry name" value="FMN-linked oxidoreductases"/>
    <property type="match status" value="1"/>
</dbReference>
<keyword evidence="2" id="KW-0560">Oxidoreductase</keyword>
<dbReference type="OrthoDB" id="9772736at2"/>
<keyword evidence="1" id="KW-0285">Flavoprotein</keyword>
<dbReference type="GO" id="GO:0010181">
    <property type="term" value="F:FMN binding"/>
    <property type="evidence" value="ECO:0007669"/>
    <property type="project" value="InterPro"/>
</dbReference>
<dbReference type="Proteomes" id="UP000275473">
    <property type="component" value="Unassembled WGS sequence"/>
</dbReference>
<gene>
    <name evidence="4" type="ORF">EEX84_11300</name>
</gene>
<evidence type="ECO:0000259" key="3">
    <source>
        <dbReference type="Pfam" id="PF00724"/>
    </source>
</evidence>
<dbReference type="AlphaFoldDB" id="A0A3M8P5L1"/>
<dbReference type="InterPro" id="IPR001155">
    <property type="entry name" value="OxRdtase_FMN_N"/>
</dbReference>
<evidence type="ECO:0000256" key="2">
    <source>
        <dbReference type="ARBA" id="ARBA00023002"/>
    </source>
</evidence>
<dbReference type="CDD" id="cd04735">
    <property type="entry name" value="OYE_like_4_FMN"/>
    <property type="match status" value="1"/>
</dbReference>
<dbReference type="PANTHER" id="PTHR43656">
    <property type="entry name" value="BINDING OXIDOREDUCTASE, PUTATIVE (AFU_ORTHOLOGUE AFUA_2G08260)-RELATED"/>
    <property type="match status" value="1"/>
</dbReference>
<dbReference type="InterPro" id="IPR013785">
    <property type="entry name" value="Aldolase_TIM"/>
</dbReference>
<dbReference type="Pfam" id="PF00724">
    <property type="entry name" value="Oxidored_FMN"/>
    <property type="match status" value="1"/>
</dbReference>
<evidence type="ECO:0000256" key="1">
    <source>
        <dbReference type="ARBA" id="ARBA00022630"/>
    </source>
</evidence>
<dbReference type="InterPro" id="IPR051799">
    <property type="entry name" value="NADH_flavin_oxidoreductase"/>
</dbReference>